<dbReference type="CDD" id="cd01998">
    <property type="entry name" value="MnmA_TRMU-like"/>
    <property type="match status" value="1"/>
</dbReference>
<feature type="disulfide bond" description="Alternate" evidence="9">
    <location>
        <begin position="92"/>
        <end position="189"/>
    </location>
</feature>
<evidence type="ECO:0000256" key="1">
    <source>
        <dbReference type="ARBA" id="ARBA00022555"/>
    </source>
</evidence>
<comment type="caution">
    <text evidence="9">Lacks conserved residue(s) required for the propagation of feature annotation.</text>
</comment>
<dbReference type="EC" id="2.8.1.13" evidence="9"/>
<comment type="similarity">
    <text evidence="9">Belongs to the MnmA/TRMU family.</text>
</comment>
<dbReference type="PANTHER" id="PTHR11933:SF5">
    <property type="entry name" value="MITOCHONDRIAL TRNA-SPECIFIC 2-THIOURIDYLASE 1"/>
    <property type="match status" value="1"/>
</dbReference>
<dbReference type="NCBIfam" id="TIGR00420">
    <property type="entry name" value="trmU"/>
    <property type="match status" value="1"/>
</dbReference>
<protein>
    <recommendedName>
        <fullName evidence="9">tRNA-specific 2-thiouridylase MnmA</fullName>
        <ecNumber evidence="9">2.8.1.13</ecNumber>
    </recommendedName>
</protein>
<evidence type="ECO:0000256" key="3">
    <source>
        <dbReference type="ARBA" id="ARBA00022694"/>
    </source>
</evidence>
<feature type="binding site" evidence="9">
    <location>
        <begin position="6"/>
        <end position="13"/>
    </location>
    <ligand>
        <name>ATP</name>
        <dbReference type="ChEBI" id="CHEBI:30616"/>
    </ligand>
</feature>
<keyword evidence="9" id="KW-0963">Cytoplasm</keyword>
<dbReference type="InterPro" id="IPR014729">
    <property type="entry name" value="Rossmann-like_a/b/a_fold"/>
</dbReference>
<keyword evidence="6 9" id="KW-0694">RNA-binding</keyword>
<dbReference type="Pfam" id="PF20259">
    <property type="entry name" value="tRNA_Me_trans_M"/>
    <property type="match status" value="1"/>
</dbReference>
<comment type="caution">
    <text evidence="12">The sequence shown here is derived from an EMBL/GenBank/DDBJ whole genome shotgun (WGS) entry which is preliminary data.</text>
</comment>
<evidence type="ECO:0000256" key="5">
    <source>
        <dbReference type="ARBA" id="ARBA00022840"/>
    </source>
</evidence>
<evidence type="ECO:0000256" key="6">
    <source>
        <dbReference type="ARBA" id="ARBA00022884"/>
    </source>
</evidence>
<feature type="region of interest" description="Interaction with tRNA" evidence="9">
    <location>
        <begin position="294"/>
        <end position="295"/>
    </location>
</feature>
<sequence>MKIAVALSGGTDSLFALLLLLEQGQDVFGLHARFLPPQPGKPDPTEAIGAMCARLGVDFHAVDLADAFEEAVVIPFIEEYVVGRTPNPCARCNADMKFGLLLDAAHALGAARLATGHYVRQLRHPEWGMTLQRGTDPAKDQSYFLSLVERARLEQAVFPLGNWRKEQVKAELVKRHIVPPLPSESQEICFVPDDDYRAFLRYRQVRLPGPGPIVTMRGRKIGSHKGLWQYTEGQRRGLGIAWEEPLYVVGKDMENNVLLVGGREHLVARGCLAEDVNLLVDPADWPAEISVRTRYRQAPQPARVTVGATGMAVRFREPQTPPARGQVAAVYDAEGHVLAGGVILGPV</sequence>
<dbReference type="PANTHER" id="PTHR11933">
    <property type="entry name" value="TRNA 5-METHYLAMINOMETHYL-2-THIOURIDYLATE -METHYLTRANSFERASE"/>
    <property type="match status" value="1"/>
</dbReference>
<dbReference type="InterPro" id="IPR004506">
    <property type="entry name" value="MnmA-like"/>
</dbReference>
<evidence type="ECO:0000256" key="2">
    <source>
        <dbReference type="ARBA" id="ARBA00022679"/>
    </source>
</evidence>
<comment type="catalytic activity">
    <reaction evidence="8 9">
        <text>S-sulfanyl-L-cysteinyl-[protein] + uridine(34) in tRNA + AH2 + ATP = 2-thiouridine(34) in tRNA + L-cysteinyl-[protein] + A + AMP + diphosphate + H(+)</text>
        <dbReference type="Rhea" id="RHEA:47032"/>
        <dbReference type="Rhea" id="RHEA-COMP:10131"/>
        <dbReference type="Rhea" id="RHEA-COMP:11726"/>
        <dbReference type="Rhea" id="RHEA-COMP:11727"/>
        <dbReference type="Rhea" id="RHEA-COMP:11728"/>
        <dbReference type="ChEBI" id="CHEBI:13193"/>
        <dbReference type="ChEBI" id="CHEBI:15378"/>
        <dbReference type="ChEBI" id="CHEBI:17499"/>
        <dbReference type="ChEBI" id="CHEBI:29950"/>
        <dbReference type="ChEBI" id="CHEBI:30616"/>
        <dbReference type="ChEBI" id="CHEBI:33019"/>
        <dbReference type="ChEBI" id="CHEBI:61963"/>
        <dbReference type="ChEBI" id="CHEBI:65315"/>
        <dbReference type="ChEBI" id="CHEBI:87170"/>
        <dbReference type="ChEBI" id="CHEBI:456215"/>
        <dbReference type="EC" id="2.8.1.13"/>
    </reaction>
</comment>
<evidence type="ECO:0000259" key="10">
    <source>
        <dbReference type="Pfam" id="PF20258"/>
    </source>
</evidence>
<keyword evidence="13" id="KW-1185">Reference proteome</keyword>
<feature type="region of interest" description="Interaction with tRNA" evidence="9">
    <location>
        <begin position="139"/>
        <end position="141"/>
    </location>
</feature>
<dbReference type="Gene3D" id="3.40.50.620">
    <property type="entry name" value="HUPs"/>
    <property type="match status" value="1"/>
</dbReference>
<feature type="binding site" evidence="9">
    <location>
        <position position="116"/>
    </location>
    <ligand>
        <name>ATP</name>
        <dbReference type="ChEBI" id="CHEBI:30616"/>
    </ligand>
</feature>
<reference evidence="12 13" key="1">
    <citation type="submission" date="2019-08" db="EMBL/GenBank/DDBJ databases">
        <authorList>
            <person name="Luo N."/>
        </authorList>
    </citation>
    <scope>NUCLEOTIDE SEQUENCE [LARGE SCALE GENOMIC DNA]</scope>
    <source>
        <strain evidence="12 13">NCIMB 9442</strain>
    </source>
</reference>
<dbReference type="GO" id="GO:0103016">
    <property type="term" value="F:tRNA-uridine 2-sulfurtransferase activity"/>
    <property type="evidence" value="ECO:0007669"/>
    <property type="project" value="UniProtKB-EC"/>
</dbReference>
<keyword evidence="4 9" id="KW-0547">Nucleotide-binding</keyword>
<evidence type="ECO:0000259" key="11">
    <source>
        <dbReference type="Pfam" id="PF20259"/>
    </source>
</evidence>
<comment type="subcellular location">
    <subcellularLocation>
        <location evidence="9">Cytoplasm</location>
    </subcellularLocation>
</comment>
<dbReference type="EMBL" id="VRYY01000144">
    <property type="protein sequence ID" value="MBG3876667.1"/>
    <property type="molecule type" value="Genomic_DNA"/>
</dbReference>
<keyword evidence="7 9" id="KW-1015">Disulfide bond</keyword>
<organism evidence="12 13">
    <name type="scientific">Nitratidesulfovibrio oxamicus</name>
    <dbReference type="NCBI Taxonomy" id="32016"/>
    <lineage>
        <taxon>Bacteria</taxon>
        <taxon>Pseudomonadati</taxon>
        <taxon>Thermodesulfobacteriota</taxon>
        <taxon>Desulfovibrionia</taxon>
        <taxon>Desulfovibrionales</taxon>
        <taxon>Desulfovibrionaceae</taxon>
        <taxon>Nitratidesulfovibrio</taxon>
    </lineage>
</organism>
<feature type="active site" description="Cysteine persulfide intermediate" evidence="9">
    <location>
        <position position="189"/>
    </location>
</feature>
<evidence type="ECO:0000256" key="8">
    <source>
        <dbReference type="ARBA" id="ARBA00051542"/>
    </source>
</evidence>
<keyword evidence="2 9" id="KW-0808">Transferase</keyword>
<evidence type="ECO:0000313" key="13">
    <source>
        <dbReference type="Proteomes" id="UP001194469"/>
    </source>
</evidence>
<dbReference type="SUPFAM" id="SSF52402">
    <property type="entry name" value="Adenine nucleotide alpha hydrolases-like"/>
    <property type="match status" value="1"/>
</dbReference>
<feature type="domain" description="tRNA-specific 2-thiouridylase MnmA-like C-terminal" evidence="10">
    <location>
        <begin position="269"/>
        <end position="343"/>
    </location>
</feature>
<evidence type="ECO:0000313" key="12">
    <source>
        <dbReference type="EMBL" id="MBG3876667.1"/>
    </source>
</evidence>
<dbReference type="Gene3D" id="2.40.30.10">
    <property type="entry name" value="Translation factors"/>
    <property type="match status" value="1"/>
</dbReference>
<comment type="function">
    <text evidence="9">Catalyzes the 2-thiolation of uridine at the wobble position (U34) of tRNA, leading to the formation of s(2)U34.</text>
</comment>
<dbReference type="Gene3D" id="2.30.30.280">
    <property type="entry name" value="Adenine nucleotide alpha hydrolases-like domains"/>
    <property type="match status" value="1"/>
</dbReference>
<dbReference type="Pfam" id="PF03054">
    <property type="entry name" value="tRNA_Me_trans"/>
    <property type="match status" value="1"/>
</dbReference>
<feature type="site" description="Interaction with tRNA" evidence="9">
    <location>
        <position position="326"/>
    </location>
</feature>
<gene>
    <name evidence="9 12" type="primary">mnmA</name>
    <name evidence="12" type="ORF">FVW20_06400</name>
</gene>
<dbReference type="InterPro" id="IPR046884">
    <property type="entry name" value="MnmA-like_central"/>
</dbReference>
<dbReference type="Pfam" id="PF20258">
    <property type="entry name" value="tRNA_Me_trans_C"/>
    <property type="match status" value="1"/>
</dbReference>
<proteinExistence type="inferred from homology"/>
<name>A0ABS0J2K0_9BACT</name>
<evidence type="ECO:0000256" key="9">
    <source>
        <dbReference type="HAMAP-Rule" id="MF_00144"/>
    </source>
</evidence>
<accession>A0ABS0J2K0</accession>
<feature type="active site" description="Nucleophile" evidence="9">
    <location>
        <position position="92"/>
    </location>
</feature>
<evidence type="ECO:0000256" key="4">
    <source>
        <dbReference type="ARBA" id="ARBA00022741"/>
    </source>
</evidence>
<keyword evidence="3 9" id="KW-0819">tRNA processing</keyword>
<dbReference type="RefSeq" id="WP_196608775.1">
    <property type="nucleotide sequence ID" value="NZ_VRYY01000144.1"/>
</dbReference>
<dbReference type="Proteomes" id="UP001194469">
    <property type="component" value="Unassembled WGS sequence"/>
</dbReference>
<keyword evidence="1 9" id="KW-0820">tRNA-binding</keyword>
<keyword evidence="5 9" id="KW-0067">ATP-binding</keyword>
<feature type="domain" description="tRNA-specific 2-thiouridylase MnmA-like central" evidence="11">
    <location>
        <begin position="209"/>
        <end position="261"/>
    </location>
</feature>
<evidence type="ECO:0000256" key="7">
    <source>
        <dbReference type="ARBA" id="ARBA00023157"/>
    </source>
</evidence>
<feature type="site" description="Interaction with tRNA" evidence="9">
    <location>
        <position position="117"/>
    </location>
</feature>
<dbReference type="InterPro" id="IPR023382">
    <property type="entry name" value="MnmA-like_central_sf"/>
</dbReference>
<dbReference type="InterPro" id="IPR046885">
    <property type="entry name" value="MnmA-like_C"/>
</dbReference>
<dbReference type="NCBIfam" id="NF001138">
    <property type="entry name" value="PRK00143.1"/>
    <property type="match status" value="1"/>
</dbReference>
<dbReference type="HAMAP" id="MF_00144">
    <property type="entry name" value="tRNA_thiouridyl_MnmA"/>
    <property type="match status" value="1"/>
</dbReference>